<protein>
    <recommendedName>
        <fullName evidence="4">Lipoprotein</fullName>
    </recommendedName>
</protein>
<gene>
    <name evidence="2" type="ORF">SAMN04489864_105230</name>
</gene>
<dbReference type="STRING" id="414048.SAMN04489864_105230"/>
<dbReference type="OrthoDB" id="798242at2"/>
<feature type="signal peptide" evidence="1">
    <location>
        <begin position="1"/>
        <end position="20"/>
    </location>
</feature>
<evidence type="ECO:0000313" key="3">
    <source>
        <dbReference type="Proteomes" id="UP000199666"/>
    </source>
</evidence>
<dbReference type="AlphaFoldDB" id="A0A1I2XHU9"/>
<dbReference type="PROSITE" id="PS51257">
    <property type="entry name" value="PROKAR_LIPOPROTEIN"/>
    <property type="match status" value="1"/>
</dbReference>
<feature type="chain" id="PRO_5011504276" description="Lipoprotein" evidence="1">
    <location>
        <begin position="21"/>
        <end position="221"/>
    </location>
</feature>
<sequence length="221" mass="24468">MKNIISLFALLLLFACNRGSQVVETPENFDATQVTSIMKNPGSISKESIAEIAGTDATKIKVYIENFSPDITKRAVLFSWPTGDEKTIKAIDGKTLTVEGYNSLGLGFLTKTNKEAFQKKFESNASIQEEINRITKDETLDADLAISEAKHLAANAKTQQFEKLGNIAELAYWETPVNALHVFAKGISFTVTSNFTNEQVSKEKAIEFTQFIFNQPLKSSK</sequence>
<evidence type="ECO:0000313" key="2">
    <source>
        <dbReference type="EMBL" id="SFH12609.1"/>
    </source>
</evidence>
<keyword evidence="1" id="KW-0732">Signal</keyword>
<dbReference type="Proteomes" id="UP000199666">
    <property type="component" value="Unassembled WGS sequence"/>
</dbReference>
<name>A0A1I2XHU9_9SPHI</name>
<organism evidence="2 3">
    <name type="scientific">Pedobacter insulae</name>
    <dbReference type="NCBI Taxonomy" id="414048"/>
    <lineage>
        <taxon>Bacteria</taxon>
        <taxon>Pseudomonadati</taxon>
        <taxon>Bacteroidota</taxon>
        <taxon>Sphingobacteriia</taxon>
        <taxon>Sphingobacteriales</taxon>
        <taxon>Sphingobacteriaceae</taxon>
        <taxon>Pedobacter</taxon>
    </lineage>
</organism>
<reference evidence="2 3" key="1">
    <citation type="submission" date="2016-10" db="EMBL/GenBank/DDBJ databases">
        <authorList>
            <person name="de Groot N.N."/>
        </authorList>
    </citation>
    <scope>NUCLEOTIDE SEQUENCE [LARGE SCALE GENOMIC DNA]</scope>
    <source>
        <strain evidence="2 3">DSM 18684</strain>
    </source>
</reference>
<dbReference type="EMBL" id="FOPP01000005">
    <property type="protein sequence ID" value="SFH12609.1"/>
    <property type="molecule type" value="Genomic_DNA"/>
</dbReference>
<keyword evidence="3" id="KW-1185">Reference proteome</keyword>
<accession>A0A1I2XHU9</accession>
<dbReference type="RefSeq" id="WP_090993754.1">
    <property type="nucleotide sequence ID" value="NZ_FOPP01000005.1"/>
</dbReference>
<evidence type="ECO:0000256" key="1">
    <source>
        <dbReference type="SAM" id="SignalP"/>
    </source>
</evidence>
<proteinExistence type="predicted"/>
<evidence type="ECO:0008006" key="4">
    <source>
        <dbReference type="Google" id="ProtNLM"/>
    </source>
</evidence>